<comment type="subcellular location">
    <subcellularLocation>
        <location evidence="1">Nucleus</location>
    </subcellularLocation>
</comment>
<evidence type="ECO:0000256" key="3">
    <source>
        <dbReference type="ARBA" id="ARBA00022705"/>
    </source>
</evidence>
<dbReference type="InterPro" id="IPR041913">
    <property type="entry name" value="POLD3_sf"/>
</dbReference>
<evidence type="ECO:0000256" key="4">
    <source>
        <dbReference type="ARBA" id="ARBA00023242"/>
    </source>
</evidence>
<name>A0ABC8SQ99_9AQUA</name>
<dbReference type="GO" id="GO:0006260">
    <property type="term" value="P:DNA replication"/>
    <property type="evidence" value="ECO:0007669"/>
    <property type="project" value="UniProtKB-KW"/>
</dbReference>
<sequence length="246" mass="27713">MVLWLRRRTETLCRSLSCCDGALPSKTNQWCSVYEDDQKPSVDLSLAVDVSYKWLSRNFLVSSNAAKRLLQVFVEKHGSGKEIVYTLSGWLKNNPSVYHIRLVSRPKLAVFAFLVYFFGFECRVYPQGSNMVAECLALLDGLQLVKERNFGNCKLEANAAADCLAKLAVQNRASLCIPMASSLPVAVKMVLQQDKRDIPVMRKSFAFFSTQLCNVGLSKSVRQGSIDAYAAMMVLERNFFPLRSWN</sequence>
<evidence type="ECO:0000256" key="1">
    <source>
        <dbReference type="ARBA" id="ARBA00004123"/>
    </source>
</evidence>
<keyword evidence="6" id="KW-1185">Reference proteome</keyword>
<dbReference type="Gene3D" id="3.90.1030.20">
    <property type="entry name" value="DNA polymerase delta, p66 (Cdc27) subunit, wHTH domain"/>
    <property type="match status" value="1"/>
</dbReference>
<dbReference type="Proteomes" id="UP001642360">
    <property type="component" value="Unassembled WGS sequence"/>
</dbReference>
<dbReference type="GO" id="GO:0031981">
    <property type="term" value="C:nuclear lumen"/>
    <property type="evidence" value="ECO:0007669"/>
    <property type="project" value="UniProtKB-ARBA"/>
</dbReference>
<proteinExistence type="predicted"/>
<evidence type="ECO:0000256" key="2">
    <source>
        <dbReference type="ARBA" id="ARBA00017589"/>
    </source>
</evidence>
<keyword evidence="4" id="KW-0539">Nucleus</keyword>
<dbReference type="AlphaFoldDB" id="A0ABC8SQ99"/>
<reference evidence="5 6" key="1">
    <citation type="submission" date="2024-02" db="EMBL/GenBank/DDBJ databases">
        <authorList>
            <person name="Vignale AGUSTIN F."/>
            <person name="Sosa J E."/>
            <person name="Modenutti C."/>
        </authorList>
    </citation>
    <scope>NUCLEOTIDE SEQUENCE [LARGE SCALE GENOMIC DNA]</scope>
</reference>
<protein>
    <recommendedName>
        <fullName evidence="2">DNA polymerase delta subunit 3</fullName>
    </recommendedName>
</protein>
<gene>
    <name evidence="5" type="ORF">ILEXP_LOCUS28091</name>
</gene>
<keyword evidence="3" id="KW-0235">DNA replication</keyword>
<evidence type="ECO:0000313" key="6">
    <source>
        <dbReference type="Proteomes" id="UP001642360"/>
    </source>
</evidence>
<comment type="caution">
    <text evidence="5">The sequence shown here is derived from an EMBL/GenBank/DDBJ whole genome shotgun (WGS) entry which is preliminary data.</text>
</comment>
<dbReference type="PANTHER" id="PTHR17598">
    <property type="entry name" value="DNA POLYMERASE DELTA SUBUNIT 3"/>
    <property type="match status" value="1"/>
</dbReference>
<dbReference type="EMBL" id="CAUOFW020003347">
    <property type="protein sequence ID" value="CAK9159393.1"/>
    <property type="molecule type" value="Genomic_DNA"/>
</dbReference>
<dbReference type="InterPro" id="IPR019038">
    <property type="entry name" value="POLD3"/>
</dbReference>
<organism evidence="5 6">
    <name type="scientific">Ilex paraguariensis</name>
    <name type="common">yerba mate</name>
    <dbReference type="NCBI Taxonomy" id="185542"/>
    <lineage>
        <taxon>Eukaryota</taxon>
        <taxon>Viridiplantae</taxon>
        <taxon>Streptophyta</taxon>
        <taxon>Embryophyta</taxon>
        <taxon>Tracheophyta</taxon>
        <taxon>Spermatophyta</taxon>
        <taxon>Magnoliopsida</taxon>
        <taxon>eudicotyledons</taxon>
        <taxon>Gunneridae</taxon>
        <taxon>Pentapetalae</taxon>
        <taxon>asterids</taxon>
        <taxon>campanulids</taxon>
        <taxon>Aquifoliales</taxon>
        <taxon>Aquifoliaceae</taxon>
        <taxon>Ilex</taxon>
    </lineage>
</organism>
<dbReference type="PANTHER" id="PTHR17598:SF13">
    <property type="entry name" value="DNA POLYMERASE DELTA SUBUNIT 3"/>
    <property type="match status" value="1"/>
</dbReference>
<accession>A0ABC8SQ99</accession>
<evidence type="ECO:0000313" key="5">
    <source>
        <dbReference type="EMBL" id="CAK9159393.1"/>
    </source>
</evidence>